<dbReference type="InterPro" id="IPR003439">
    <property type="entry name" value="ABC_transporter-like_ATP-bd"/>
</dbReference>
<dbReference type="PROSITE" id="PS50893">
    <property type="entry name" value="ABC_TRANSPORTER_2"/>
    <property type="match status" value="2"/>
</dbReference>
<dbReference type="PROSITE" id="PS50929">
    <property type="entry name" value="ABC_TM1F"/>
    <property type="match status" value="2"/>
</dbReference>
<sequence>MTIKQRSKSDYVAVETPRGAPNRPHQHVSLKQPPATAQDKRAVSLRDLYRFATPRDYAMLCIGCLLATVSGILYPCMALVFGHAIAAFDPFDQDGVNEAALEYFAIAVALFVADFAAFALFAALAEGQVKLLREMALRRLLHLDVSWFDEHSNSTQQLVSRITGDTLKIKDGMGQKLGDAIKFMAQFAGGYIIGFWKSWDLALVMCTMTPVMAAINRFREKVETVETANIALFRRAGMINGIFTASLWLMNAIGVWYGGYKVYHSQLAPSTVFQAFFGIVLGSNSLALISPNISAVAEGIGAAAQLYEILDTTPDIDASREIDASTSVPSQCNGDVVIEGRAAKLANAHEFIMSLPQQYDTYVGEKGVALSGGQKQRIAIARAIIRDPKILVLDEATSALDNESERVVQAALTQVMQDAKRTTIVIAHRLSTVRSANKIVVMMNGMVHEQGTHEELMQIPGCVEFRNVTFRYPTRPEVTVLDGFSLSVEPNQTIGICGPSGGGKSTIVSLLERFYDPESGQVLLDGHDLRELKVQWLRGQIGYVGQEPTLFMGTIAENIAYGLESRSEADRPTQQDIEQAARLANAHDFISNLPEGYATQVGAKGEQLSGGQKQRIAIARALLRNPKLLILDEATSALDSESERIVQQALDEVVAARARTTIVIAHRLSTIRNADKIVVVERGRVVEQGTHSELMRMPDGTYHRLHLYPNLELAQAKSSLRYRITSSPSRKDGENHILSAAVADIAGAKKESKRDKMHRASVFGLYSIREIMAVIRLFWFLDVDRSGGVTLEEIRRHEGFFSGLGYDDVATVFSEMDKDGNGVVTLRELLRLCFRRAKHHQLDAMVTLAKVGNIQEYLAGQEVSASERMATADAIAQRRLELLEIFRLFDRNGDGKVSMQELLQALHVDEQEQPWAVGSASSRGWSDATASAAAANRARSGSLTKDDVARFYREYDKNGDEELDFDEFLRLMESSFGASRRGSPHTAADATR</sequence>
<keyword evidence="5" id="KW-0106">Calcium</keyword>
<proteinExistence type="inferred from homology"/>
<dbReference type="Pfam" id="PF13202">
    <property type="entry name" value="EF-hand_5"/>
    <property type="match status" value="1"/>
</dbReference>
<feature type="domain" description="EF-hand" evidence="11">
    <location>
        <begin position="943"/>
        <end position="978"/>
    </location>
</feature>
<organism evidence="14 15">
    <name type="scientific">Pythium insidiosum</name>
    <name type="common">Pythiosis disease agent</name>
    <dbReference type="NCBI Taxonomy" id="114742"/>
    <lineage>
        <taxon>Eukaryota</taxon>
        <taxon>Sar</taxon>
        <taxon>Stramenopiles</taxon>
        <taxon>Oomycota</taxon>
        <taxon>Peronosporomycetes</taxon>
        <taxon>Pythiales</taxon>
        <taxon>Pythiaceae</taxon>
        <taxon>Pythium</taxon>
    </lineage>
</organism>
<dbReference type="CDD" id="cd03249">
    <property type="entry name" value="ABC_MTABC3_MDL1_MDL2"/>
    <property type="match status" value="1"/>
</dbReference>
<dbReference type="Gene3D" id="1.10.238.10">
    <property type="entry name" value="EF-hand"/>
    <property type="match status" value="2"/>
</dbReference>
<dbReference type="Gene3D" id="1.20.1560.10">
    <property type="entry name" value="ABC transporter type 1, transmembrane domain"/>
    <property type="match status" value="2"/>
</dbReference>
<keyword evidence="8 10" id="KW-0472">Membrane</keyword>
<evidence type="ECO:0000256" key="9">
    <source>
        <dbReference type="SAM" id="MobiDB-lite"/>
    </source>
</evidence>
<feature type="region of interest" description="Disordered" evidence="9">
    <location>
        <begin position="1"/>
        <end position="33"/>
    </location>
</feature>
<dbReference type="SMART" id="SM00054">
    <property type="entry name" value="EFh"/>
    <property type="match status" value="3"/>
</dbReference>
<dbReference type="GO" id="GO:0090374">
    <property type="term" value="P:oligopeptide export from mitochondrion"/>
    <property type="evidence" value="ECO:0007669"/>
    <property type="project" value="TreeGrafter"/>
</dbReference>
<dbReference type="PROSITE" id="PS00018">
    <property type="entry name" value="EF_HAND_1"/>
    <property type="match status" value="2"/>
</dbReference>
<feature type="transmembrane region" description="Helical" evidence="10">
    <location>
        <begin position="103"/>
        <end position="125"/>
    </location>
</feature>
<comment type="subcellular location">
    <subcellularLocation>
        <location evidence="1">Membrane</location>
        <topology evidence="1">Multi-pass membrane protein</topology>
    </subcellularLocation>
</comment>
<dbReference type="SUPFAM" id="SSF47473">
    <property type="entry name" value="EF-hand"/>
    <property type="match status" value="1"/>
</dbReference>
<comment type="similarity">
    <text evidence="2">Belongs to the ABC transporter superfamily. ABCB family. Multidrug resistance exporter (TC 3.A.1.201) subfamily.</text>
</comment>
<dbReference type="PANTHER" id="PTHR43394">
    <property type="entry name" value="ATP-DEPENDENT PERMEASE MDL1, MITOCHONDRIAL"/>
    <property type="match status" value="1"/>
</dbReference>
<dbReference type="InterPro" id="IPR039421">
    <property type="entry name" value="Type_1_exporter"/>
</dbReference>
<dbReference type="SUPFAM" id="SSF90123">
    <property type="entry name" value="ABC transporter transmembrane region"/>
    <property type="match status" value="1"/>
</dbReference>
<evidence type="ECO:0000259" key="11">
    <source>
        <dbReference type="PROSITE" id="PS50222"/>
    </source>
</evidence>
<evidence type="ECO:0000313" key="15">
    <source>
        <dbReference type="Proteomes" id="UP001209570"/>
    </source>
</evidence>
<feature type="transmembrane region" description="Helical" evidence="10">
    <location>
        <begin position="57"/>
        <end position="83"/>
    </location>
</feature>
<keyword evidence="6" id="KW-0067">ATP-binding</keyword>
<dbReference type="InterPro" id="IPR002048">
    <property type="entry name" value="EF_hand_dom"/>
</dbReference>
<dbReference type="SMART" id="SM00382">
    <property type="entry name" value="AAA"/>
    <property type="match status" value="2"/>
</dbReference>
<evidence type="ECO:0000256" key="2">
    <source>
        <dbReference type="ARBA" id="ARBA00007577"/>
    </source>
</evidence>
<dbReference type="Pfam" id="PF00664">
    <property type="entry name" value="ABC_membrane"/>
    <property type="match status" value="1"/>
</dbReference>
<dbReference type="GO" id="GO:0005509">
    <property type="term" value="F:calcium ion binding"/>
    <property type="evidence" value="ECO:0007669"/>
    <property type="project" value="InterPro"/>
</dbReference>
<dbReference type="InterPro" id="IPR018247">
    <property type="entry name" value="EF_Hand_1_Ca_BS"/>
</dbReference>
<dbReference type="InterPro" id="IPR011527">
    <property type="entry name" value="ABC1_TM_dom"/>
</dbReference>
<evidence type="ECO:0000256" key="7">
    <source>
        <dbReference type="ARBA" id="ARBA00022989"/>
    </source>
</evidence>
<dbReference type="PANTHER" id="PTHR43394:SF1">
    <property type="entry name" value="ATP-BINDING CASSETTE SUB-FAMILY B MEMBER 10, MITOCHONDRIAL"/>
    <property type="match status" value="1"/>
</dbReference>
<dbReference type="Gene3D" id="3.40.50.300">
    <property type="entry name" value="P-loop containing nucleotide triphosphate hydrolases"/>
    <property type="match status" value="2"/>
</dbReference>
<dbReference type="Pfam" id="PF13499">
    <property type="entry name" value="EF-hand_7"/>
    <property type="match status" value="1"/>
</dbReference>
<dbReference type="EMBL" id="JAKCXM010000003">
    <property type="protein sequence ID" value="KAJ0409585.1"/>
    <property type="molecule type" value="Genomic_DNA"/>
</dbReference>
<accession>A0AAD5QAV1</accession>
<name>A0AAD5QAV1_PYTIN</name>
<feature type="domain" description="EF-hand" evidence="11">
    <location>
        <begin position="877"/>
        <end position="912"/>
    </location>
</feature>
<dbReference type="InterPro" id="IPR027417">
    <property type="entry name" value="P-loop_NTPase"/>
</dbReference>
<evidence type="ECO:0000313" key="14">
    <source>
        <dbReference type="EMBL" id="KAJ0409585.1"/>
    </source>
</evidence>
<feature type="transmembrane region" description="Helical" evidence="10">
    <location>
        <begin position="239"/>
        <end position="259"/>
    </location>
</feature>
<gene>
    <name evidence="14" type="ORF">P43SY_008457</name>
</gene>
<evidence type="ECO:0000256" key="1">
    <source>
        <dbReference type="ARBA" id="ARBA00004141"/>
    </source>
</evidence>
<dbReference type="PROSITE" id="PS50222">
    <property type="entry name" value="EF_HAND_2"/>
    <property type="match status" value="3"/>
</dbReference>
<dbReference type="GO" id="GO:0016887">
    <property type="term" value="F:ATP hydrolysis activity"/>
    <property type="evidence" value="ECO:0007669"/>
    <property type="project" value="InterPro"/>
</dbReference>
<protein>
    <recommendedName>
        <fullName evidence="16">Calmodulin</fullName>
    </recommendedName>
</protein>
<evidence type="ECO:0008006" key="16">
    <source>
        <dbReference type="Google" id="ProtNLM"/>
    </source>
</evidence>
<reference evidence="14" key="1">
    <citation type="submission" date="2021-12" db="EMBL/GenBank/DDBJ databases">
        <title>Prjna785345.</title>
        <authorList>
            <person name="Rujirawat T."/>
            <person name="Krajaejun T."/>
        </authorList>
    </citation>
    <scope>NUCLEOTIDE SEQUENCE</scope>
    <source>
        <strain evidence="14">Pi057C3</strain>
    </source>
</reference>
<dbReference type="CDD" id="cd00051">
    <property type="entry name" value="EFh"/>
    <property type="match status" value="2"/>
</dbReference>
<dbReference type="PROSITE" id="PS00211">
    <property type="entry name" value="ABC_TRANSPORTER_1"/>
    <property type="match status" value="2"/>
</dbReference>
<keyword evidence="3 10" id="KW-0812">Transmembrane</keyword>
<feature type="domain" description="ABC transporter" evidence="12">
    <location>
        <begin position="463"/>
        <end position="707"/>
    </location>
</feature>
<evidence type="ECO:0000256" key="4">
    <source>
        <dbReference type="ARBA" id="ARBA00022741"/>
    </source>
</evidence>
<dbReference type="CDD" id="cd18577">
    <property type="entry name" value="ABC_6TM_Pgp_ABCB1_D1_like"/>
    <property type="match status" value="1"/>
</dbReference>
<dbReference type="FunFam" id="3.40.50.300:FF:000251">
    <property type="entry name" value="ABC transporter B family member 19"/>
    <property type="match status" value="1"/>
</dbReference>
<dbReference type="SUPFAM" id="SSF52540">
    <property type="entry name" value="P-loop containing nucleoside triphosphate hydrolases"/>
    <property type="match status" value="2"/>
</dbReference>
<dbReference type="GO" id="GO:0005743">
    <property type="term" value="C:mitochondrial inner membrane"/>
    <property type="evidence" value="ECO:0007669"/>
    <property type="project" value="TreeGrafter"/>
</dbReference>
<keyword evidence="15" id="KW-1185">Reference proteome</keyword>
<dbReference type="Proteomes" id="UP001209570">
    <property type="component" value="Unassembled WGS sequence"/>
</dbReference>
<keyword evidence="4" id="KW-0547">Nucleotide-binding</keyword>
<dbReference type="GO" id="GO:0015421">
    <property type="term" value="F:ABC-type oligopeptide transporter activity"/>
    <property type="evidence" value="ECO:0007669"/>
    <property type="project" value="TreeGrafter"/>
</dbReference>
<evidence type="ECO:0000259" key="13">
    <source>
        <dbReference type="PROSITE" id="PS50929"/>
    </source>
</evidence>
<evidence type="ECO:0000256" key="3">
    <source>
        <dbReference type="ARBA" id="ARBA00022692"/>
    </source>
</evidence>
<dbReference type="Pfam" id="PF00005">
    <property type="entry name" value="ABC_tran"/>
    <property type="match status" value="2"/>
</dbReference>
<evidence type="ECO:0000256" key="6">
    <source>
        <dbReference type="ARBA" id="ARBA00022840"/>
    </source>
</evidence>
<evidence type="ECO:0000256" key="10">
    <source>
        <dbReference type="SAM" id="Phobius"/>
    </source>
</evidence>
<dbReference type="AlphaFoldDB" id="A0AAD5QAV1"/>
<feature type="domain" description="ABC transmembrane type-1" evidence="13">
    <location>
        <begin position="62"/>
        <end position="218"/>
    </location>
</feature>
<evidence type="ECO:0000259" key="12">
    <source>
        <dbReference type="PROSITE" id="PS50893"/>
    </source>
</evidence>
<evidence type="ECO:0000256" key="5">
    <source>
        <dbReference type="ARBA" id="ARBA00022837"/>
    </source>
</evidence>
<dbReference type="InterPro" id="IPR003593">
    <property type="entry name" value="AAA+_ATPase"/>
</dbReference>
<dbReference type="GO" id="GO:0005524">
    <property type="term" value="F:ATP binding"/>
    <property type="evidence" value="ECO:0007669"/>
    <property type="project" value="UniProtKB-KW"/>
</dbReference>
<keyword evidence="7 10" id="KW-1133">Transmembrane helix</keyword>
<dbReference type="InterPro" id="IPR011992">
    <property type="entry name" value="EF-hand-dom_pair"/>
</dbReference>
<feature type="domain" description="EF-hand" evidence="11">
    <location>
        <begin position="804"/>
        <end position="839"/>
    </location>
</feature>
<comment type="caution">
    <text evidence="14">The sequence shown here is derived from an EMBL/GenBank/DDBJ whole genome shotgun (WGS) entry which is preliminary data.</text>
</comment>
<evidence type="ECO:0000256" key="8">
    <source>
        <dbReference type="ARBA" id="ARBA00023136"/>
    </source>
</evidence>
<feature type="domain" description="ABC transporter" evidence="12">
    <location>
        <begin position="250"/>
        <end position="469"/>
    </location>
</feature>
<feature type="domain" description="ABC transmembrane type-1" evidence="13">
    <location>
        <begin position="219"/>
        <end position="298"/>
    </location>
</feature>
<dbReference type="InterPro" id="IPR017871">
    <property type="entry name" value="ABC_transporter-like_CS"/>
</dbReference>
<dbReference type="InterPro" id="IPR036640">
    <property type="entry name" value="ABC1_TM_sf"/>
</dbReference>